<dbReference type="EMBL" id="JAVDWV010000036">
    <property type="protein sequence ID" value="MDR7157244.1"/>
    <property type="molecule type" value="Genomic_DNA"/>
</dbReference>
<organism evidence="1 2">
    <name type="scientific">Sphingobium xenophagum</name>
    <dbReference type="NCBI Taxonomy" id="121428"/>
    <lineage>
        <taxon>Bacteria</taxon>
        <taxon>Pseudomonadati</taxon>
        <taxon>Pseudomonadota</taxon>
        <taxon>Alphaproteobacteria</taxon>
        <taxon>Sphingomonadales</taxon>
        <taxon>Sphingomonadaceae</taxon>
        <taxon>Sphingobium</taxon>
    </lineage>
</organism>
<dbReference type="Gene3D" id="3.40.50.720">
    <property type="entry name" value="NAD(P)-binding Rossmann-like Domain"/>
    <property type="match status" value="1"/>
</dbReference>
<comment type="caution">
    <text evidence="1">The sequence shown here is derived from an EMBL/GenBank/DDBJ whole genome shotgun (WGS) entry which is preliminary data.</text>
</comment>
<sequence>MTASPVAVVTGASRGAGRGIAIALGSHGCTVYVTGRSEKAGDHPLPGTIWETADAVTQAGGKGIAVRVDHADDSQVESLFAQVLQAEGRLDILVNNACALHDDLTAPGNFWEKPLGLVEMLNVGLRSAYVASVHAAPLMVAQRHGLIMFTSASGAVHYSFGPAYGAHKAGMDKFAADMAVDLRPFNVAALSIWMGALLTDRLRMVIASDPIKYRDLEAATETPEFTGHAIWALYSDPALMDRSGQAVIGAEMAVKYGFADQGGRQPRSCRDTHHIAPRQQYPLVLR</sequence>
<evidence type="ECO:0000313" key="2">
    <source>
        <dbReference type="Proteomes" id="UP001267638"/>
    </source>
</evidence>
<evidence type="ECO:0000313" key="1">
    <source>
        <dbReference type="EMBL" id="MDR7157244.1"/>
    </source>
</evidence>
<gene>
    <name evidence="1" type="ORF">J2W40_004092</name>
</gene>
<dbReference type="SUPFAM" id="SSF51735">
    <property type="entry name" value="NAD(P)-binding Rossmann-fold domains"/>
    <property type="match status" value="1"/>
</dbReference>
<reference evidence="1 2" key="1">
    <citation type="submission" date="2023-07" db="EMBL/GenBank/DDBJ databases">
        <title>Sorghum-associated microbial communities from plants grown in Nebraska, USA.</title>
        <authorList>
            <person name="Schachtman D."/>
        </authorList>
    </citation>
    <scope>NUCLEOTIDE SEQUENCE [LARGE SCALE GENOMIC DNA]</scope>
    <source>
        <strain evidence="1 2">4256</strain>
    </source>
</reference>
<name>A0ABU1X6Y9_SPHXE</name>
<dbReference type="Pfam" id="PF00106">
    <property type="entry name" value="adh_short"/>
    <property type="match status" value="1"/>
</dbReference>
<accession>A0ABU1X6Y9</accession>
<dbReference type="PRINTS" id="PR00081">
    <property type="entry name" value="GDHRDH"/>
</dbReference>
<dbReference type="PANTHER" id="PTHR44147">
    <property type="entry name" value="DEHYDROGENASE/REDUCTASE SDR FAMILY MEMBER 1"/>
    <property type="match status" value="1"/>
</dbReference>
<dbReference type="InterPro" id="IPR036291">
    <property type="entry name" value="NAD(P)-bd_dom_sf"/>
</dbReference>
<proteinExistence type="predicted"/>
<dbReference type="InterPro" id="IPR002347">
    <property type="entry name" value="SDR_fam"/>
</dbReference>
<keyword evidence="2" id="KW-1185">Reference proteome</keyword>
<protein>
    <submittedName>
        <fullName evidence="1">NAD(P)-dependent dehydrogenase (Short-subunit alcohol dehydrogenase family)</fullName>
    </submittedName>
</protein>
<dbReference type="RefSeq" id="WP_310227754.1">
    <property type="nucleotide sequence ID" value="NZ_JAVDWV010000036.1"/>
</dbReference>
<dbReference type="Proteomes" id="UP001267638">
    <property type="component" value="Unassembled WGS sequence"/>
</dbReference>
<dbReference type="PANTHER" id="PTHR44147:SF2">
    <property type="entry name" value="DEHYDROGENASE_REDUCTASE SDR FAMILY MEMBER 1"/>
    <property type="match status" value="1"/>
</dbReference>